<organism evidence="1 2">
    <name type="scientific">Streptomyces phage SparkleGoddess</name>
    <dbReference type="NCBI Taxonomy" id="2283305"/>
    <lineage>
        <taxon>Viruses</taxon>
        <taxon>Duplodnaviria</taxon>
        <taxon>Heunggongvirae</taxon>
        <taxon>Uroviricota</taxon>
        <taxon>Caudoviricetes</taxon>
        <taxon>Stanwilliamsviridae</taxon>
        <taxon>Loccivirinae</taxon>
        <taxon>Gilsonvirus</taxon>
        <taxon>Gilsonvirus comrade</taxon>
    </lineage>
</organism>
<evidence type="ECO:0000313" key="2">
    <source>
        <dbReference type="Proteomes" id="UP000259914"/>
    </source>
</evidence>
<sequence length="92" mass="10949">MSYIVYRDVFGMEQEDTLLDKIDKLDDEIIKRYQQGYVDDEFGPGMSLEEAEAYVKEKGYHCYPFPEPRSFDTLLILYKMIENGEINFEFPK</sequence>
<dbReference type="EMBL" id="MH590589">
    <property type="protein sequence ID" value="AXH68830.1"/>
    <property type="molecule type" value="Genomic_DNA"/>
</dbReference>
<dbReference type="Proteomes" id="UP000259914">
    <property type="component" value="Segment"/>
</dbReference>
<protein>
    <submittedName>
        <fullName evidence="1">Uncharacterized protein</fullName>
    </submittedName>
</protein>
<gene>
    <name evidence="1" type="primary">140</name>
    <name evidence="1" type="ORF">SEA_SPARKLEGODDESS_140</name>
</gene>
<proteinExistence type="predicted"/>
<reference evidence="1 2" key="1">
    <citation type="submission" date="2018-07" db="EMBL/GenBank/DDBJ databases">
        <authorList>
            <person name="Dixon J."/>
            <person name="Knudsen H.R."/>
            <person name="Rock W."/>
            <person name="Scott A.N."/>
            <person name="Walsdorf S.L."/>
            <person name="Layton S.R."/>
            <person name="Nayek S."/>
            <person name="Kim T."/>
            <person name="Hughes L.E."/>
            <person name="Garlena R.A."/>
            <person name="Russell D.A."/>
            <person name="Pope W.H."/>
            <person name="Jacobs-Sera D."/>
            <person name="Hatfull G.F."/>
        </authorList>
    </citation>
    <scope>NUCLEOTIDE SEQUENCE [LARGE SCALE GENOMIC DNA]</scope>
</reference>
<evidence type="ECO:0000313" key="1">
    <source>
        <dbReference type="EMBL" id="AXH68830.1"/>
    </source>
</evidence>
<accession>A0A345ME49</accession>
<name>A0A345ME49_9CAUD</name>